<dbReference type="Proteomes" id="UP000525078">
    <property type="component" value="Unassembled WGS sequence"/>
</dbReference>
<sequence>MSQISCIENQTRNHRKNMNLFCPASFLCLAMVLQSLNSSLGQYPFLSNFAKNEREYQLSKRVTEGSSSSLEQELGKRCTSSSSSSSGVAVVIGERRKMKIKDMFVVVPPVLQTRVRGKVEEIEDDASDNAASSMHNIYSLKILLLAVNFKIFPLFSIDHLSFYPIAPTQPLYQLSLTTSAHRLSLSSPYSNPKLTKELFRTISGPLRSILHPVRASPIVDLHFGNRFRDEEPNDCKIGKLCEYALKKPLRILKDWFRISSNMDCASIVTVAYCSLGCVRGDFIIFFNKIFDALCKLSADSNANVQSAAHLLDQLLKLLTLTIEIQTWLSTCGA</sequence>
<dbReference type="GO" id="GO:0010008">
    <property type="term" value="C:endosome membrane"/>
    <property type="evidence" value="ECO:0007669"/>
    <property type="project" value="TreeGrafter"/>
</dbReference>
<proteinExistence type="predicted"/>
<dbReference type="PANTHER" id="PTHR16023">
    <property type="entry name" value="TAX1 BINDING PROTEIN-RELATED"/>
    <property type="match status" value="1"/>
</dbReference>
<organism evidence="1 2">
    <name type="scientific">Cannabis sativa</name>
    <name type="common">Hemp</name>
    <name type="synonym">Marijuana</name>
    <dbReference type="NCBI Taxonomy" id="3483"/>
    <lineage>
        <taxon>Eukaryota</taxon>
        <taxon>Viridiplantae</taxon>
        <taxon>Streptophyta</taxon>
        <taxon>Embryophyta</taxon>
        <taxon>Tracheophyta</taxon>
        <taxon>Spermatophyta</taxon>
        <taxon>Magnoliopsida</taxon>
        <taxon>eudicotyledons</taxon>
        <taxon>Gunneridae</taxon>
        <taxon>Pentapetalae</taxon>
        <taxon>rosids</taxon>
        <taxon>fabids</taxon>
        <taxon>Rosales</taxon>
        <taxon>Cannabaceae</taxon>
        <taxon>Cannabis</taxon>
    </lineage>
</organism>
<dbReference type="EMBL" id="JAATIP010000078">
    <property type="protein sequence ID" value="KAF4377728.1"/>
    <property type="molecule type" value="Genomic_DNA"/>
</dbReference>
<evidence type="ECO:0000313" key="1">
    <source>
        <dbReference type="EMBL" id="KAF4377728.1"/>
    </source>
</evidence>
<protein>
    <submittedName>
        <fullName evidence="1">Uncharacterized protein</fullName>
    </submittedName>
</protein>
<gene>
    <name evidence="1" type="ORF">F8388_011481</name>
</gene>
<name>A0A7J6G4E3_CANSA</name>
<dbReference type="PANTHER" id="PTHR16023:SF0">
    <property type="entry name" value="PROTEIN VAC14 HOMOLOG"/>
    <property type="match status" value="1"/>
</dbReference>
<dbReference type="GO" id="GO:0070772">
    <property type="term" value="C:PAS complex"/>
    <property type="evidence" value="ECO:0007669"/>
    <property type="project" value="InterPro"/>
</dbReference>
<dbReference type="Pfam" id="PF12755">
    <property type="entry name" value="Vac14_Fab1_bd"/>
    <property type="match status" value="1"/>
</dbReference>
<dbReference type="AlphaFoldDB" id="A0A7J6G4E3"/>
<evidence type="ECO:0000313" key="2">
    <source>
        <dbReference type="Proteomes" id="UP000525078"/>
    </source>
</evidence>
<dbReference type="InterPro" id="IPR026825">
    <property type="entry name" value="Vac14"/>
</dbReference>
<accession>A0A7J6G4E3</accession>
<reference evidence="1 2" key="1">
    <citation type="journal article" date="2020" name="bioRxiv">
        <title>Sequence and annotation of 42 cannabis genomes reveals extensive copy number variation in cannabinoid synthesis and pathogen resistance genes.</title>
        <authorList>
            <person name="Mckernan K.J."/>
            <person name="Helbert Y."/>
            <person name="Kane L.T."/>
            <person name="Ebling H."/>
            <person name="Zhang L."/>
            <person name="Liu B."/>
            <person name="Eaton Z."/>
            <person name="Mclaughlin S."/>
            <person name="Kingan S."/>
            <person name="Baybayan P."/>
            <person name="Concepcion G."/>
            <person name="Jordan M."/>
            <person name="Riva A."/>
            <person name="Barbazuk W."/>
            <person name="Harkins T."/>
        </authorList>
    </citation>
    <scope>NUCLEOTIDE SEQUENCE [LARGE SCALE GENOMIC DNA]</scope>
    <source>
        <strain evidence="2">cv. Jamaican Lion 4</strain>
        <tissue evidence="1">Leaf</tissue>
    </source>
</reference>
<comment type="caution">
    <text evidence="1">The sequence shown here is derived from an EMBL/GenBank/DDBJ whole genome shotgun (WGS) entry which is preliminary data.</text>
</comment>
<dbReference type="GO" id="GO:0006661">
    <property type="term" value="P:phosphatidylinositol biosynthetic process"/>
    <property type="evidence" value="ECO:0007669"/>
    <property type="project" value="InterPro"/>
</dbReference>